<keyword evidence="3" id="KW-1185">Reference proteome</keyword>
<dbReference type="Proteomes" id="UP000784294">
    <property type="component" value="Unassembled WGS sequence"/>
</dbReference>
<organism evidence="2 3">
    <name type="scientific">Protopolystoma xenopodis</name>
    <dbReference type="NCBI Taxonomy" id="117903"/>
    <lineage>
        <taxon>Eukaryota</taxon>
        <taxon>Metazoa</taxon>
        <taxon>Spiralia</taxon>
        <taxon>Lophotrochozoa</taxon>
        <taxon>Platyhelminthes</taxon>
        <taxon>Monogenea</taxon>
        <taxon>Polyopisthocotylea</taxon>
        <taxon>Polystomatidea</taxon>
        <taxon>Polystomatidae</taxon>
        <taxon>Protopolystoma</taxon>
    </lineage>
</organism>
<sequence>MWRPGVVEAEAVGDGGGRSELKNSHRRHQATVAGPNARELSTIPGKVNVQVSTTGPAFIQPRDPADMSTHSRLVGPVAQA</sequence>
<feature type="compositionally biased region" description="Low complexity" evidence="1">
    <location>
        <begin position="1"/>
        <end position="12"/>
    </location>
</feature>
<feature type="region of interest" description="Disordered" evidence="1">
    <location>
        <begin position="1"/>
        <end position="37"/>
    </location>
</feature>
<proteinExistence type="predicted"/>
<evidence type="ECO:0000256" key="1">
    <source>
        <dbReference type="SAM" id="MobiDB-lite"/>
    </source>
</evidence>
<evidence type="ECO:0000313" key="2">
    <source>
        <dbReference type="EMBL" id="VEL12390.1"/>
    </source>
</evidence>
<dbReference type="AlphaFoldDB" id="A0A448WI46"/>
<reference evidence="2" key="1">
    <citation type="submission" date="2018-11" db="EMBL/GenBank/DDBJ databases">
        <authorList>
            <consortium name="Pathogen Informatics"/>
        </authorList>
    </citation>
    <scope>NUCLEOTIDE SEQUENCE</scope>
</reference>
<comment type="caution">
    <text evidence="2">The sequence shown here is derived from an EMBL/GenBank/DDBJ whole genome shotgun (WGS) entry which is preliminary data.</text>
</comment>
<evidence type="ECO:0000313" key="3">
    <source>
        <dbReference type="Proteomes" id="UP000784294"/>
    </source>
</evidence>
<feature type="region of interest" description="Disordered" evidence="1">
    <location>
        <begin position="56"/>
        <end position="80"/>
    </location>
</feature>
<gene>
    <name evidence="2" type="ORF">PXEA_LOCUS5830</name>
</gene>
<protein>
    <submittedName>
        <fullName evidence="2">Uncharacterized protein</fullName>
    </submittedName>
</protein>
<name>A0A448WI46_9PLAT</name>
<dbReference type="EMBL" id="CAAALY010014635">
    <property type="protein sequence ID" value="VEL12390.1"/>
    <property type="molecule type" value="Genomic_DNA"/>
</dbReference>
<accession>A0A448WI46</accession>